<accession>A0A1U7DDU1</accession>
<sequence length="381" mass="43425">MKGIGILGTDGHIPHVAFMDTAEAMRRVGNNTGNLLFQYAVYNLIDEPKYLIGQDIPWDMTQIREKCRVIVIPAANFIRENFDLTAMVEFLEKIDLPLLFFGLGAQARDYEQTEFDFHPSIDKLVALIRERSKLVSVRGEFTARMLDRMGVSQALVTGCPSNHINPSTELPQMIAKKLAKPMRSFITHGDEPWPKDRAKQGVERKLVAWTREGASMMSQQSVPVFMEYLRNNNPAATTEIPEKREGSLHAALMPGTTMDEFLDFIAAKLRVYFSVHQWMEDSSKYDFSVGLRLHGNMVAWQAGTPALWVYHDSRTQELAETMALPRMPFQTFIDECETVQDAWKRVEFDPVAYGERRALLKSRIVKVMETEGIKVRGYQPA</sequence>
<protein>
    <submittedName>
        <fullName evidence="2">Polysaccharide pyruvyl transferase</fullName>
    </submittedName>
</protein>
<evidence type="ECO:0000259" key="1">
    <source>
        <dbReference type="Pfam" id="PF04230"/>
    </source>
</evidence>
<name>A0A1U7DDU1_9RHOB</name>
<dbReference type="Proteomes" id="UP000186559">
    <property type="component" value="Plasmid pTPRO6"/>
</dbReference>
<reference evidence="2 3" key="1">
    <citation type="submission" date="2016-03" db="EMBL/GenBank/DDBJ databases">
        <title>Deep-sea bacteria in the southern Pacific.</title>
        <authorList>
            <person name="Tang K."/>
        </authorList>
    </citation>
    <scope>NUCLEOTIDE SEQUENCE [LARGE SCALE GENOMIC DNA]</scope>
    <source>
        <strain evidence="2 3">JLT2016</strain>
        <plasmid evidence="3">Plasmid ptpro6</plasmid>
    </source>
</reference>
<keyword evidence="2" id="KW-0614">Plasmid</keyword>
<feature type="domain" description="Polysaccharide pyruvyl transferase" evidence="1">
    <location>
        <begin position="51"/>
        <end position="313"/>
    </location>
</feature>
<organism evidence="2 3">
    <name type="scientific">Salipiger profundus</name>
    <dbReference type="NCBI Taxonomy" id="1229727"/>
    <lineage>
        <taxon>Bacteria</taxon>
        <taxon>Pseudomonadati</taxon>
        <taxon>Pseudomonadota</taxon>
        <taxon>Alphaproteobacteria</taxon>
        <taxon>Rhodobacterales</taxon>
        <taxon>Roseobacteraceae</taxon>
        <taxon>Salipiger</taxon>
    </lineage>
</organism>
<dbReference type="OrthoDB" id="9767435at2"/>
<proteinExistence type="predicted"/>
<dbReference type="AlphaFoldDB" id="A0A1U7DDU1"/>
<dbReference type="EMBL" id="CP014802">
    <property type="protein sequence ID" value="APX26347.1"/>
    <property type="molecule type" value="Genomic_DNA"/>
</dbReference>
<evidence type="ECO:0000313" key="3">
    <source>
        <dbReference type="Proteomes" id="UP000186559"/>
    </source>
</evidence>
<dbReference type="KEGG" id="tpro:Ga0080559_TMP5247"/>
<dbReference type="Pfam" id="PF04230">
    <property type="entry name" value="PS_pyruv_trans"/>
    <property type="match status" value="1"/>
</dbReference>
<keyword evidence="2" id="KW-0808">Transferase</keyword>
<dbReference type="GO" id="GO:0016740">
    <property type="term" value="F:transferase activity"/>
    <property type="evidence" value="ECO:0007669"/>
    <property type="project" value="UniProtKB-KW"/>
</dbReference>
<gene>
    <name evidence="2" type="ORF">Ga0080559_TMP5247</name>
</gene>
<geneLocation type="plasmid" evidence="3">
    <name>ptpro6</name>
</geneLocation>
<evidence type="ECO:0000313" key="2">
    <source>
        <dbReference type="EMBL" id="APX26347.1"/>
    </source>
</evidence>
<dbReference type="InterPro" id="IPR007345">
    <property type="entry name" value="Polysacch_pyruvyl_Trfase"/>
</dbReference>
<dbReference type="RefSeq" id="WP_076625979.1">
    <property type="nucleotide sequence ID" value="NZ_BMEW01000010.1"/>
</dbReference>
<keyword evidence="3" id="KW-1185">Reference proteome</keyword>